<proteinExistence type="predicted"/>
<dbReference type="Pfam" id="PF13193">
    <property type="entry name" value="AMP-binding_C"/>
    <property type="match status" value="1"/>
</dbReference>
<sequence length="938" mass="104191">MPDNGVQRPEAETMSPVEGLVFPCSSAQKRFWFLNAVNPGNPALNVALRWEVTGRLTPATAEQAFQAIVDRHEILRTRVFEQEDGEPMQEALAHLAFRLSVIDLSMLSESEQTREALALGEREARKSFDLSVAPPIRVTFLRLSLERAFLLVTVHHIAFDGWSIRVLAEEFGTTAAAIAAKRAADLPPLPLQYGDYCLWQKEYLASGEFEEEAGYWKKQLGGAPYFELVPDHEKPPALTYNGEILAATLPAELGDRMEAFARSQNLTLFSLGCAVMGAMLHRFSGESDIVFGTQIADRNDPDLEPMIGMFVNNLVMRLDASGDPSFEAFLKRVNGTVQDALINQRMPFDKLVELLNPPRDPSRAPLISLNFTVLRDVMDHKRYGDFELLGLPSLSAGSLYDIFFFLVHWPSGWRVAMEYNPDLFQRETAEKLLDFLLATFDFAVGRPQQKLSDLTPPSRDLIDARRRGDELGAIEAALLQHPDVKEAAVALKPDSAGREQPCAYIAPRPESRAPLESLPGILTAHLDAILPSGAARPAGISVLLALPRTARGDVDLRGLPAPAPSLAPPVPAATEAALTPVEMRLGKIWSDLLKVDAIKPASNFFELGGHSLLTVRLMSRVFAEFGVKLDPLTLFLAPTLREFASRLPELRSAEPTQRLVPIQPLGHKTTIIAINHSVLYYNLARQIGTDRPFIGVPLIEPGSDEPPERTLEEIAVDYVRVIREAQPHGPYILCGLCVAGAIAYESAQQLIAAGEEVPLLILSDIWAPGYHASLPLYRKLIYQFNYRLHTLRHRIDTVRTGAASLAEMLSSFTIVRKSRLLEALAYLGLVDGDKLLRRVIDHEEWRFLFSLEVARNAYKIQPISSDVIAFNSDEIVTRFADPNMGWSGLVKKLAIHSIPGWHQDIFREEGAREIAGYLRPELEKIDSEYRAPARSSKD</sequence>
<dbReference type="EMBL" id="CP001280">
    <property type="protein sequence ID" value="ACK50215.1"/>
    <property type="molecule type" value="Genomic_DNA"/>
</dbReference>
<dbReference type="InterPro" id="IPR029058">
    <property type="entry name" value="AB_hydrolase_fold"/>
</dbReference>
<dbReference type="PROSITE" id="PS50075">
    <property type="entry name" value="CARRIER"/>
    <property type="match status" value="1"/>
</dbReference>
<dbReference type="InterPro" id="IPR001242">
    <property type="entry name" value="Condensation_dom"/>
</dbReference>
<dbReference type="eggNOG" id="COG3319">
    <property type="taxonomic scope" value="Bacteria"/>
</dbReference>
<organism evidence="2 3">
    <name type="scientific">Methylocella silvestris (strain DSM 15510 / CIP 108128 / LMG 27833 / NCIMB 13906 / BL2)</name>
    <dbReference type="NCBI Taxonomy" id="395965"/>
    <lineage>
        <taxon>Bacteria</taxon>
        <taxon>Pseudomonadati</taxon>
        <taxon>Pseudomonadota</taxon>
        <taxon>Alphaproteobacteria</taxon>
        <taxon>Hyphomicrobiales</taxon>
        <taxon>Beijerinckiaceae</taxon>
        <taxon>Methylocella</taxon>
    </lineage>
</organism>
<name>B8EPL0_METSB</name>
<dbReference type="Pfam" id="PF00668">
    <property type="entry name" value="Condensation"/>
    <property type="match status" value="1"/>
</dbReference>
<dbReference type="SUPFAM" id="SSF53474">
    <property type="entry name" value="alpha/beta-Hydrolases"/>
    <property type="match status" value="1"/>
</dbReference>
<dbReference type="Pfam" id="PF00975">
    <property type="entry name" value="Thioesterase"/>
    <property type="match status" value="1"/>
</dbReference>
<dbReference type="SUPFAM" id="SSF52777">
    <property type="entry name" value="CoA-dependent acyltransferases"/>
    <property type="match status" value="2"/>
</dbReference>
<dbReference type="AlphaFoldDB" id="B8EPL0"/>
<dbReference type="Gene3D" id="1.10.1200.10">
    <property type="entry name" value="ACP-like"/>
    <property type="match status" value="1"/>
</dbReference>
<dbReference type="SUPFAM" id="SSF56801">
    <property type="entry name" value="Acetyl-CoA synthetase-like"/>
    <property type="match status" value="1"/>
</dbReference>
<dbReference type="eggNOG" id="COG1020">
    <property type="taxonomic scope" value="Bacteria"/>
</dbReference>
<evidence type="ECO:0000313" key="2">
    <source>
        <dbReference type="EMBL" id="ACK50215.1"/>
    </source>
</evidence>
<dbReference type="GO" id="GO:0031177">
    <property type="term" value="F:phosphopantetheine binding"/>
    <property type="evidence" value="ECO:0007669"/>
    <property type="project" value="TreeGrafter"/>
</dbReference>
<dbReference type="InterPro" id="IPR045851">
    <property type="entry name" value="AMP-bd_C_sf"/>
</dbReference>
<dbReference type="PANTHER" id="PTHR45527:SF1">
    <property type="entry name" value="FATTY ACID SYNTHASE"/>
    <property type="match status" value="1"/>
</dbReference>
<evidence type="ECO:0000259" key="1">
    <source>
        <dbReference type="PROSITE" id="PS50075"/>
    </source>
</evidence>
<reference evidence="2 3" key="1">
    <citation type="journal article" date="2010" name="J. Bacteriol.">
        <title>Complete genome sequence of the aerobic facultative methanotroph Methylocella silvestris BL2.</title>
        <authorList>
            <person name="Chen Y."/>
            <person name="Crombie A."/>
            <person name="Rahman M.T."/>
            <person name="Dedysh S.N."/>
            <person name="Liesack W."/>
            <person name="Stott M.B."/>
            <person name="Alam M."/>
            <person name="Theisen A.R."/>
            <person name="Murrell J.C."/>
            <person name="Dunfield P.F."/>
        </authorList>
    </citation>
    <scope>NUCLEOTIDE SEQUENCE [LARGE SCALE GENOMIC DNA]</scope>
    <source>
        <strain evidence="3">DSM 15510 / CIP 108128 / LMG 27833 / NCIMB 13906 / BL2</strain>
    </source>
</reference>
<evidence type="ECO:0000313" key="3">
    <source>
        <dbReference type="Proteomes" id="UP000002257"/>
    </source>
</evidence>
<accession>B8EPL0</accession>
<dbReference type="Pfam" id="PF00550">
    <property type="entry name" value="PP-binding"/>
    <property type="match status" value="1"/>
</dbReference>
<gene>
    <name evidence="2" type="ordered locus">Msil_1246</name>
</gene>
<dbReference type="RefSeq" id="WP_012590285.1">
    <property type="nucleotide sequence ID" value="NC_011666.1"/>
</dbReference>
<dbReference type="InterPro" id="IPR023213">
    <property type="entry name" value="CAT-like_dom_sf"/>
</dbReference>
<dbReference type="SUPFAM" id="SSF47336">
    <property type="entry name" value="ACP-like"/>
    <property type="match status" value="1"/>
</dbReference>
<dbReference type="PANTHER" id="PTHR45527">
    <property type="entry name" value="NONRIBOSOMAL PEPTIDE SYNTHETASE"/>
    <property type="match status" value="1"/>
</dbReference>
<keyword evidence="3" id="KW-1185">Reference proteome</keyword>
<protein>
    <submittedName>
        <fullName evidence="2">Condensation domain protein</fullName>
    </submittedName>
</protein>
<dbReference type="InterPro" id="IPR009081">
    <property type="entry name" value="PP-bd_ACP"/>
</dbReference>
<dbReference type="STRING" id="395965.Msil_1246"/>
<dbReference type="Gene3D" id="3.30.559.10">
    <property type="entry name" value="Chloramphenicol acetyltransferase-like domain"/>
    <property type="match status" value="1"/>
</dbReference>
<dbReference type="Proteomes" id="UP000002257">
    <property type="component" value="Chromosome"/>
</dbReference>
<dbReference type="Gene3D" id="3.30.559.30">
    <property type="entry name" value="Nonribosomal peptide synthetase, condensation domain"/>
    <property type="match status" value="1"/>
</dbReference>
<feature type="domain" description="Carrier" evidence="1">
    <location>
        <begin position="576"/>
        <end position="651"/>
    </location>
</feature>
<dbReference type="GO" id="GO:0044550">
    <property type="term" value="P:secondary metabolite biosynthetic process"/>
    <property type="evidence" value="ECO:0007669"/>
    <property type="project" value="TreeGrafter"/>
</dbReference>
<dbReference type="Gene3D" id="3.40.50.1820">
    <property type="entry name" value="alpha/beta hydrolase"/>
    <property type="match status" value="1"/>
</dbReference>
<dbReference type="HOGENOM" id="CLU_013851_0_0_5"/>
<dbReference type="CDD" id="cd19531">
    <property type="entry name" value="LCL_NRPS-like"/>
    <property type="match status" value="1"/>
</dbReference>
<dbReference type="Gene3D" id="3.30.300.30">
    <property type="match status" value="1"/>
</dbReference>
<dbReference type="GO" id="GO:0003824">
    <property type="term" value="F:catalytic activity"/>
    <property type="evidence" value="ECO:0007669"/>
    <property type="project" value="InterPro"/>
</dbReference>
<dbReference type="InterPro" id="IPR036736">
    <property type="entry name" value="ACP-like_sf"/>
</dbReference>
<dbReference type="InterPro" id="IPR025110">
    <property type="entry name" value="AMP-bd_C"/>
</dbReference>
<dbReference type="KEGG" id="msl:Msil_1246"/>
<dbReference type="GO" id="GO:0005737">
    <property type="term" value="C:cytoplasm"/>
    <property type="evidence" value="ECO:0007669"/>
    <property type="project" value="TreeGrafter"/>
</dbReference>
<dbReference type="InterPro" id="IPR001031">
    <property type="entry name" value="Thioesterase"/>
</dbReference>
<dbReference type="GO" id="GO:0043041">
    <property type="term" value="P:amino acid activation for nonribosomal peptide biosynthetic process"/>
    <property type="evidence" value="ECO:0007669"/>
    <property type="project" value="TreeGrafter"/>
</dbReference>